<evidence type="ECO:0008006" key="5">
    <source>
        <dbReference type="Google" id="ProtNLM"/>
    </source>
</evidence>
<dbReference type="EMBL" id="WIXP02000009">
    <property type="protein sequence ID" value="KAF6204652.1"/>
    <property type="molecule type" value="Genomic_DNA"/>
</dbReference>
<keyword evidence="4" id="KW-1185">Reference proteome</keyword>
<feature type="signal peptide" evidence="2">
    <location>
        <begin position="1"/>
        <end position="21"/>
    </location>
</feature>
<feature type="chain" id="PRO_5035836101" description="EGF-like domain-containing protein" evidence="2">
    <location>
        <begin position="22"/>
        <end position="151"/>
    </location>
</feature>
<dbReference type="Proteomes" id="UP000466442">
    <property type="component" value="Linkage Group LG9"/>
</dbReference>
<keyword evidence="1" id="KW-0812">Transmembrane</keyword>
<keyword evidence="1" id="KW-0472">Membrane</keyword>
<gene>
    <name evidence="3" type="ORF">GE061_018812</name>
</gene>
<evidence type="ECO:0000256" key="1">
    <source>
        <dbReference type="SAM" id="Phobius"/>
    </source>
</evidence>
<sequence>MMRTAFLFTIVVATFVVWVSATDIHNPLLGLRYQRNCASNNGFDWDKLVSNEGNCSPNNGSDWDRLISVRATCFMMRTAFLFSIVAATLVAWVSATDIYNPLLQHQDSPGSVFEFNCAYKYPLASLQCLLKGGRNFCLCNARGALLPCICN</sequence>
<proteinExistence type="predicted"/>
<keyword evidence="1" id="KW-1133">Transmembrane helix</keyword>
<comment type="caution">
    <text evidence="3">The sequence shown here is derived from an EMBL/GenBank/DDBJ whole genome shotgun (WGS) entry which is preliminary data.</text>
</comment>
<dbReference type="AlphaFoldDB" id="A0A8S9X6M3"/>
<feature type="transmembrane region" description="Helical" evidence="1">
    <location>
        <begin position="74"/>
        <end position="95"/>
    </location>
</feature>
<evidence type="ECO:0000313" key="3">
    <source>
        <dbReference type="EMBL" id="KAF6204652.1"/>
    </source>
</evidence>
<evidence type="ECO:0000313" key="4">
    <source>
        <dbReference type="Proteomes" id="UP000466442"/>
    </source>
</evidence>
<reference evidence="3" key="1">
    <citation type="journal article" date="2021" name="Mol. Ecol. Resour.">
        <title>Apolygus lucorum genome provides insights into omnivorousness and mesophyll feeding.</title>
        <authorList>
            <person name="Liu Y."/>
            <person name="Liu H."/>
            <person name="Wang H."/>
            <person name="Huang T."/>
            <person name="Liu B."/>
            <person name="Yang B."/>
            <person name="Yin L."/>
            <person name="Li B."/>
            <person name="Zhang Y."/>
            <person name="Zhang S."/>
            <person name="Jiang F."/>
            <person name="Zhang X."/>
            <person name="Ren Y."/>
            <person name="Wang B."/>
            <person name="Wang S."/>
            <person name="Lu Y."/>
            <person name="Wu K."/>
            <person name="Fan W."/>
            <person name="Wang G."/>
        </authorList>
    </citation>
    <scope>NUCLEOTIDE SEQUENCE</scope>
    <source>
        <strain evidence="3">12Hb</strain>
    </source>
</reference>
<evidence type="ECO:0000256" key="2">
    <source>
        <dbReference type="SAM" id="SignalP"/>
    </source>
</evidence>
<accession>A0A8S9X6M3</accession>
<organism evidence="3 4">
    <name type="scientific">Apolygus lucorum</name>
    <name type="common">Small green plant bug</name>
    <name type="synonym">Lygocoris lucorum</name>
    <dbReference type="NCBI Taxonomy" id="248454"/>
    <lineage>
        <taxon>Eukaryota</taxon>
        <taxon>Metazoa</taxon>
        <taxon>Ecdysozoa</taxon>
        <taxon>Arthropoda</taxon>
        <taxon>Hexapoda</taxon>
        <taxon>Insecta</taxon>
        <taxon>Pterygota</taxon>
        <taxon>Neoptera</taxon>
        <taxon>Paraneoptera</taxon>
        <taxon>Hemiptera</taxon>
        <taxon>Heteroptera</taxon>
        <taxon>Panheteroptera</taxon>
        <taxon>Cimicomorpha</taxon>
        <taxon>Miridae</taxon>
        <taxon>Mirini</taxon>
        <taxon>Apolygus</taxon>
    </lineage>
</organism>
<protein>
    <recommendedName>
        <fullName evidence="5">EGF-like domain-containing protein</fullName>
    </recommendedName>
</protein>
<name>A0A8S9X6M3_APOLU</name>
<keyword evidence="2" id="KW-0732">Signal</keyword>